<dbReference type="Proteomes" id="UP000430404">
    <property type="component" value="Unassembled WGS sequence"/>
</dbReference>
<sequence length="207" mass="22717">MQKLQTSKLMMLGLCIAVIVVVAAVLFNQHQQRKTDIELAQLALEQSKVQNHTTDMAQAASELVEHRLSGIEGLTEDPETQTAHLEVSADEVAGALEAVQNAKATTQAQAKKKATSGMIAYADLPHALQEQLHWLNLKMMEQFAAHFNTRIGAVGADEGKAFIINEQTPDIIYENNFYLDNGTCRKAEAGFNRQTGQATAIEFYPCS</sequence>
<accession>A0A653K610</accession>
<dbReference type="RefSeq" id="WP_159725355.1">
    <property type="nucleotide sequence ID" value="NZ_LR732744.1"/>
</dbReference>
<evidence type="ECO:0000313" key="3">
    <source>
        <dbReference type="Proteomes" id="UP000430404"/>
    </source>
</evidence>
<dbReference type="AlphaFoldDB" id="A0A653K610"/>
<gene>
    <name evidence="2" type="ORF">ACI8B_270017</name>
</gene>
<keyword evidence="1" id="KW-1133">Transmembrane helix</keyword>
<evidence type="ECO:0000256" key="1">
    <source>
        <dbReference type="SAM" id="Phobius"/>
    </source>
</evidence>
<name>A0A653K610_9GAMM</name>
<keyword evidence="1" id="KW-0472">Membrane</keyword>
<organism evidence="2 3">
    <name type="scientific">Acinetobacter proteolyticus</name>
    <dbReference type="NCBI Taxonomy" id="1776741"/>
    <lineage>
        <taxon>Bacteria</taxon>
        <taxon>Pseudomonadati</taxon>
        <taxon>Pseudomonadota</taxon>
        <taxon>Gammaproteobacteria</taxon>
        <taxon>Moraxellales</taxon>
        <taxon>Moraxellaceae</taxon>
        <taxon>Acinetobacter</taxon>
    </lineage>
</organism>
<dbReference type="EMBL" id="CABWKZ010000020">
    <property type="protein sequence ID" value="VXA56066.1"/>
    <property type="molecule type" value="Genomic_DNA"/>
</dbReference>
<evidence type="ECO:0000313" key="2">
    <source>
        <dbReference type="EMBL" id="VXA56066.1"/>
    </source>
</evidence>
<proteinExistence type="predicted"/>
<keyword evidence="1" id="KW-0812">Transmembrane</keyword>
<feature type="transmembrane region" description="Helical" evidence="1">
    <location>
        <begin position="9"/>
        <end position="27"/>
    </location>
</feature>
<reference evidence="2 3" key="1">
    <citation type="submission" date="2019-10" db="EMBL/GenBank/DDBJ databases">
        <authorList>
            <person name="Karimi E."/>
        </authorList>
    </citation>
    <scope>NUCLEOTIDE SEQUENCE [LARGE SCALE GENOMIC DNA]</scope>
    <source>
        <strain evidence="2">Acinetobacter sp. 8BE</strain>
    </source>
</reference>
<protein>
    <submittedName>
        <fullName evidence="2">Uncharacterized protein</fullName>
    </submittedName>
</protein>